<protein>
    <submittedName>
        <fullName evidence="1">Uncharacterized protein</fullName>
    </submittedName>
</protein>
<evidence type="ECO:0000313" key="1">
    <source>
        <dbReference type="EMBL" id="KUG10024.1"/>
    </source>
</evidence>
<reference evidence="1" key="1">
    <citation type="journal article" date="2015" name="Proc. Natl. Acad. Sci. U.S.A.">
        <title>Networks of energetic and metabolic interactions define dynamics in microbial communities.</title>
        <authorList>
            <person name="Embree M."/>
            <person name="Liu J.K."/>
            <person name="Al-Bassam M.M."/>
            <person name="Zengler K."/>
        </authorList>
    </citation>
    <scope>NUCLEOTIDE SEQUENCE</scope>
</reference>
<sequence length="47" mass="5370">MFFCGTSTEAFQQPIRAGIDGYTPPVHNPVQNADKKQLFQRIFPIIF</sequence>
<name>A0A0W8ENA4_9ZZZZ</name>
<accession>A0A0W8ENA4</accession>
<proteinExistence type="predicted"/>
<comment type="caution">
    <text evidence="1">The sequence shown here is derived from an EMBL/GenBank/DDBJ whole genome shotgun (WGS) entry which is preliminary data.</text>
</comment>
<dbReference type="EMBL" id="LNQE01001744">
    <property type="protein sequence ID" value="KUG10024.1"/>
    <property type="molecule type" value="Genomic_DNA"/>
</dbReference>
<gene>
    <name evidence="1" type="ORF">ASZ90_016568</name>
</gene>
<organism evidence="1">
    <name type="scientific">hydrocarbon metagenome</name>
    <dbReference type="NCBI Taxonomy" id="938273"/>
    <lineage>
        <taxon>unclassified sequences</taxon>
        <taxon>metagenomes</taxon>
        <taxon>ecological metagenomes</taxon>
    </lineage>
</organism>
<dbReference type="AlphaFoldDB" id="A0A0W8ENA4"/>